<evidence type="ECO:0000256" key="1">
    <source>
        <dbReference type="SAM" id="MobiDB-lite"/>
    </source>
</evidence>
<dbReference type="PROSITE" id="PS51471">
    <property type="entry name" value="FE2OG_OXY"/>
    <property type="match status" value="1"/>
</dbReference>
<evidence type="ECO:0000313" key="4">
    <source>
        <dbReference type="Proteomes" id="UP000054342"/>
    </source>
</evidence>
<dbReference type="SUPFAM" id="SSF51197">
    <property type="entry name" value="Clavaminate synthase-like"/>
    <property type="match status" value="1"/>
</dbReference>
<dbReference type="Gene3D" id="2.60.120.590">
    <property type="entry name" value="Alpha-ketoglutarate-dependent dioxygenase AlkB-like"/>
    <property type="match status" value="1"/>
</dbReference>
<dbReference type="AlphaFoldDB" id="A0A0D2D5K0"/>
<dbReference type="RefSeq" id="XP_013318196.1">
    <property type="nucleotide sequence ID" value="XM_013462742.1"/>
</dbReference>
<sequence length="258" mass="29514">MTTPASKKRKTFHHYFDQNNRAPAVQSRPSTPVELPIPGLALILDFVTADEEAALLTFLETRKWRTDLRRRCIHYGGTYCLMPPRDASVEERQRIEGTVIEADPLPTELDFVVDRMLEHGLYQEENKPAFCIVNEYVGVQGISAHVENFRFDSPVCGLTLHNGDAMRFHELACADDASVRSGGASKSPRTGKMQDVWLPPRSLLVMKDEARMKWQHEIRAVRRALGFRRVSLTFRTERSRPGQQSTYEGKPMKRSRQD</sequence>
<dbReference type="STRING" id="348802.A0A0D2D5K0"/>
<dbReference type="PANTHER" id="PTHR12463">
    <property type="entry name" value="OXYGENASE-RELATED"/>
    <property type="match status" value="1"/>
</dbReference>
<name>A0A0D2D5K0_9EURO</name>
<accession>A0A0D2D5K0</accession>
<feature type="domain" description="Fe2OG dioxygenase" evidence="2">
    <location>
        <begin position="127"/>
        <end position="238"/>
    </location>
</feature>
<reference evidence="3 4" key="1">
    <citation type="submission" date="2015-01" db="EMBL/GenBank/DDBJ databases">
        <title>The Genome Sequence of Exophiala xenobiotica CBS118157.</title>
        <authorList>
            <consortium name="The Broad Institute Genomics Platform"/>
            <person name="Cuomo C."/>
            <person name="de Hoog S."/>
            <person name="Gorbushina A."/>
            <person name="Stielow B."/>
            <person name="Teixiera M."/>
            <person name="Abouelleil A."/>
            <person name="Chapman S.B."/>
            <person name="Priest M."/>
            <person name="Young S.K."/>
            <person name="Wortman J."/>
            <person name="Nusbaum C."/>
            <person name="Birren B."/>
        </authorList>
    </citation>
    <scope>NUCLEOTIDE SEQUENCE [LARGE SCALE GENOMIC DNA]</scope>
    <source>
        <strain evidence="3 4">CBS 118157</strain>
    </source>
</reference>
<keyword evidence="4" id="KW-1185">Reference proteome</keyword>
<organism evidence="3 4">
    <name type="scientific">Exophiala xenobiotica</name>
    <dbReference type="NCBI Taxonomy" id="348802"/>
    <lineage>
        <taxon>Eukaryota</taxon>
        <taxon>Fungi</taxon>
        <taxon>Dikarya</taxon>
        <taxon>Ascomycota</taxon>
        <taxon>Pezizomycotina</taxon>
        <taxon>Eurotiomycetes</taxon>
        <taxon>Chaetothyriomycetidae</taxon>
        <taxon>Chaetothyriales</taxon>
        <taxon>Herpotrichiellaceae</taxon>
        <taxon>Exophiala</taxon>
    </lineage>
</organism>
<dbReference type="GO" id="GO:0016491">
    <property type="term" value="F:oxidoreductase activity"/>
    <property type="evidence" value="ECO:0007669"/>
    <property type="project" value="TreeGrafter"/>
</dbReference>
<protein>
    <recommendedName>
        <fullName evidence="2">Fe2OG dioxygenase domain-containing protein</fullName>
    </recommendedName>
</protein>
<dbReference type="InterPro" id="IPR027450">
    <property type="entry name" value="AlkB-like"/>
</dbReference>
<dbReference type="InterPro" id="IPR005123">
    <property type="entry name" value="Oxoglu/Fe-dep_dioxygenase_dom"/>
</dbReference>
<dbReference type="GeneID" id="25328059"/>
<dbReference type="HOGENOM" id="CLU_1077824_0_0_1"/>
<dbReference type="EMBL" id="KN847319">
    <property type="protein sequence ID" value="KIW57612.1"/>
    <property type="molecule type" value="Genomic_DNA"/>
</dbReference>
<dbReference type="PANTHER" id="PTHR12463:SF1">
    <property type="entry name" value="2-OXOGLUTARATE AND FE-DEPENDENT OXYGENASE FAMILY PROTEIN"/>
    <property type="match status" value="1"/>
</dbReference>
<evidence type="ECO:0000259" key="2">
    <source>
        <dbReference type="PROSITE" id="PS51471"/>
    </source>
</evidence>
<dbReference type="Proteomes" id="UP000054342">
    <property type="component" value="Unassembled WGS sequence"/>
</dbReference>
<dbReference type="InterPro" id="IPR037151">
    <property type="entry name" value="AlkB-like_sf"/>
</dbReference>
<gene>
    <name evidence="3" type="ORF">PV05_06151</name>
</gene>
<dbReference type="InterPro" id="IPR032857">
    <property type="entry name" value="ALKBH4"/>
</dbReference>
<dbReference type="OrthoDB" id="412814at2759"/>
<evidence type="ECO:0000313" key="3">
    <source>
        <dbReference type="EMBL" id="KIW57612.1"/>
    </source>
</evidence>
<dbReference type="GO" id="GO:0032451">
    <property type="term" value="F:demethylase activity"/>
    <property type="evidence" value="ECO:0007669"/>
    <property type="project" value="TreeGrafter"/>
</dbReference>
<dbReference type="GO" id="GO:0070988">
    <property type="term" value="P:demethylation"/>
    <property type="evidence" value="ECO:0007669"/>
    <property type="project" value="InterPro"/>
</dbReference>
<proteinExistence type="predicted"/>
<feature type="region of interest" description="Disordered" evidence="1">
    <location>
        <begin position="237"/>
        <end position="258"/>
    </location>
</feature>
<dbReference type="Pfam" id="PF13532">
    <property type="entry name" value="2OG-FeII_Oxy_2"/>
    <property type="match status" value="1"/>
</dbReference>